<dbReference type="Proteomes" id="UP000029014">
    <property type="component" value="Unassembled WGS sequence"/>
</dbReference>
<dbReference type="GO" id="GO:0003677">
    <property type="term" value="F:DNA binding"/>
    <property type="evidence" value="ECO:0007669"/>
    <property type="project" value="InterPro"/>
</dbReference>
<dbReference type="InterPro" id="IPR009057">
    <property type="entry name" value="Homeodomain-like_sf"/>
</dbReference>
<proteinExistence type="predicted"/>
<dbReference type="InterPro" id="IPR002514">
    <property type="entry name" value="Transposase_8"/>
</dbReference>
<dbReference type="SUPFAM" id="SSF46689">
    <property type="entry name" value="Homeodomain-like"/>
    <property type="match status" value="1"/>
</dbReference>
<evidence type="ECO:0000313" key="3">
    <source>
        <dbReference type="Proteomes" id="UP000029014"/>
    </source>
</evidence>
<feature type="region of interest" description="Disordered" evidence="1">
    <location>
        <begin position="90"/>
        <end position="113"/>
    </location>
</feature>
<gene>
    <name evidence="2" type="ORF">BMIN_0012</name>
</gene>
<evidence type="ECO:0000256" key="1">
    <source>
        <dbReference type="SAM" id="MobiDB-lite"/>
    </source>
</evidence>
<comment type="caution">
    <text evidence="2">The sequence shown here is derived from an EMBL/GenBank/DDBJ whole genome shotgun (WGS) entry which is preliminary data.</text>
</comment>
<dbReference type="Pfam" id="PF01527">
    <property type="entry name" value="HTH_Tnp_1"/>
    <property type="match status" value="1"/>
</dbReference>
<dbReference type="InterPro" id="IPR036388">
    <property type="entry name" value="WH-like_DNA-bd_sf"/>
</dbReference>
<dbReference type="STRING" id="1693.BMIN_0012"/>
<dbReference type="GO" id="GO:0006313">
    <property type="term" value="P:DNA transposition"/>
    <property type="evidence" value="ECO:0007669"/>
    <property type="project" value="InterPro"/>
</dbReference>
<protein>
    <submittedName>
        <fullName evidence="2">Transposase domain</fullName>
    </submittedName>
</protein>
<sequence length="158" mass="17427">MSTRYTKEFKERAVRLLAESRENYASETKALQGVAKDLGVAAESLRRWQAKADTASTAVPRSPASSGACAGRMRSCVGRTRSCRARRLFSPHGSTRHGIDGRVHRHSSPPVRGRADLHGPAGCAGWRVSHRQSLLAGQEACRLQDAYSPMRRWPVTSW</sequence>
<dbReference type="EMBL" id="JGZD01000009">
    <property type="protein sequence ID" value="KFI72124.1"/>
    <property type="molecule type" value="Genomic_DNA"/>
</dbReference>
<reference evidence="2 3" key="1">
    <citation type="submission" date="2014-03" db="EMBL/GenBank/DDBJ databases">
        <title>Genomics of Bifidobacteria.</title>
        <authorList>
            <person name="Ventura M."/>
            <person name="Milani C."/>
            <person name="Lugli G.A."/>
        </authorList>
    </citation>
    <scope>NUCLEOTIDE SEQUENCE [LARGE SCALE GENOMIC DNA]</scope>
    <source>
        <strain evidence="2 3">LMG 11592</strain>
    </source>
</reference>
<dbReference type="eggNOG" id="COG2963">
    <property type="taxonomic scope" value="Bacteria"/>
</dbReference>
<dbReference type="Gene3D" id="1.10.10.10">
    <property type="entry name" value="Winged helix-like DNA-binding domain superfamily/Winged helix DNA-binding domain"/>
    <property type="match status" value="1"/>
</dbReference>
<evidence type="ECO:0000313" key="2">
    <source>
        <dbReference type="EMBL" id="KFI72124.1"/>
    </source>
</evidence>
<organism evidence="2 3">
    <name type="scientific">Bifidobacterium minimum</name>
    <dbReference type="NCBI Taxonomy" id="1693"/>
    <lineage>
        <taxon>Bacteria</taxon>
        <taxon>Bacillati</taxon>
        <taxon>Actinomycetota</taxon>
        <taxon>Actinomycetes</taxon>
        <taxon>Bifidobacteriales</taxon>
        <taxon>Bifidobacteriaceae</taxon>
        <taxon>Bifidobacterium</taxon>
    </lineage>
</organism>
<keyword evidence="3" id="KW-1185">Reference proteome</keyword>
<dbReference type="AlphaFoldDB" id="A0A087BM74"/>
<name>A0A087BM74_9BIFI</name>
<dbReference type="GO" id="GO:0004803">
    <property type="term" value="F:transposase activity"/>
    <property type="evidence" value="ECO:0007669"/>
    <property type="project" value="InterPro"/>
</dbReference>
<accession>A0A087BM74</accession>